<dbReference type="CDD" id="cd14014">
    <property type="entry name" value="STKc_PknB_like"/>
    <property type="match status" value="1"/>
</dbReference>
<dbReference type="Gene3D" id="3.40.50.2300">
    <property type="match status" value="2"/>
</dbReference>
<dbReference type="InterPro" id="IPR011009">
    <property type="entry name" value="Kinase-like_dom_sf"/>
</dbReference>
<evidence type="ECO:0000256" key="5">
    <source>
        <dbReference type="ARBA" id="ARBA00022777"/>
    </source>
</evidence>
<keyword evidence="4 7" id="KW-0547">Nucleotide-binding</keyword>
<reference evidence="10" key="1">
    <citation type="submission" date="2022-06" db="EMBL/GenBank/DDBJ databases">
        <title>Genome public.</title>
        <authorList>
            <person name="Sun Q."/>
        </authorList>
    </citation>
    <scope>NUCLEOTIDE SEQUENCE</scope>
    <source>
        <strain evidence="10">CWNU-1</strain>
    </source>
</reference>
<dbReference type="SUPFAM" id="SSF56112">
    <property type="entry name" value="Protein kinase-like (PK-like)"/>
    <property type="match status" value="1"/>
</dbReference>
<feature type="region of interest" description="Disordered" evidence="8">
    <location>
        <begin position="307"/>
        <end position="328"/>
    </location>
</feature>
<dbReference type="SUPFAM" id="SSF53822">
    <property type="entry name" value="Periplasmic binding protein-like I"/>
    <property type="match status" value="1"/>
</dbReference>
<evidence type="ECO:0000313" key="11">
    <source>
        <dbReference type="Proteomes" id="UP001431429"/>
    </source>
</evidence>
<name>A0ABT0V116_9ACTN</name>
<keyword evidence="3" id="KW-0732">Signal</keyword>
<dbReference type="InterPro" id="IPR028082">
    <property type="entry name" value="Peripla_BP_I"/>
</dbReference>
<dbReference type="GO" id="GO:0016301">
    <property type="term" value="F:kinase activity"/>
    <property type="evidence" value="ECO:0007669"/>
    <property type="project" value="UniProtKB-KW"/>
</dbReference>
<dbReference type="Pfam" id="PF00069">
    <property type="entry name" value="Pkinase"/>
    <property type="match status" value="1"/>
</dbReference>
<evidence type="ECO:0000256" key="7">
    <source>
        <dbReference type="PROSITE-ProRule" id="PRU10141"/>
    </source>
</evidence>
<dbReference type="InterPro" id="IPR028081">
    <property type="entry name" value="Leu-bd"/>
</dbReference>
<evidence type="ECO:0000256" key="4">
    <source>
        <dbReference type="ARBA" id="ARBA00022741"/>
    </source>
</evidence>
<dbReference type="InterPro" id="IPR008271">
    <property type="entry name" value="Ser/Thr_kinase_AS"/>
</dbReference>
<dbReference type="EMBL" id="JAMQAW010000093">
    <property type="protein sequence ID" value="MCM2393879.1"/>
    <property type="molecule type" value="Genomic_DNA"/>
</dbReference>
<keyword evidence="2" id="KW-0808">Transferase</keyword>
<organism evidence="10 11">
    <name type="scientific">Streptomyces albipurpureus</name>
    <dbReference type="NCBI Taxonomy" id="2897419"/>
    <lineage>
        <taxon>Bacteria</taxon>
        <taxon>Bacillati</taxon>
        <taxon>Actinomycetota</taxon>
        <taxon>Actinomycetes</taxon>
        <taxon>Kitasatosporales</taxon>
        <taxon>Streptomycetaceae</taxon>
        <taxon>Streptomyces</taxon>
    </lineage>
</organism>
<dbReference type="InterPro" id="IPR000719">
    <property type="entry name" value="Prot_kinase_dom"/>
</dbReference>
<dbReference type="PANTHER" id="PTHR43289">
    <property type="entry name" value="MITOGEN-ACTIVATED PROTEIN KINASE KINASE KINASE 20-RELATED"/>
    <property type="match status" value="1"/>
</dbReference>
<feature type="domain" description="Protein kinase" evidence="9">
    <location>
        <begin position="25"/>
        <end position="287"/>
    </location>
</feature>
<sequence>MSPSEQEPGALERLLPTDPSTVAGYRLLGRLGAGGMGVVYLGRTEAGELAAVKVTHSDQAGDPGFRARFRREVDAARRVVSPWAVPVTGADPDAPEPWLATAFVPGPSLAEAIVAHGPLPTRSARILGVAIARALAAVHAAGLVHRDVKPGNVLLAVDGPRLIDFGIARTVEETVLTAPDMVVGTPGFLAPEQAEARGDEIGPPSDVFALGCLLAYAVTARLPFGSGAVDALLYRTVHDDPDLSGIETELAQLIGECLAKEPRARPTADQVAERLAEDGPLGGADWLPAHVVRTIAHRSARMLALPDIEPTQGPEPERTPAPDPPQALSSRRKFLLGAGGAVLLAGGGGGLWAALRGGEGATKGGPPPKKRRYVIGVQADLSGPQKALGMEQERGARLAVEAHNARGGRPFPIELATADDAGDTAKVSAATDRMTGDRDVLAVLGSTGDYTTQAALPAYNEALLPLMTVSAGLNLLTAAKPLSPSIIRVCPAHPVAGSHLAYFLQLYYRQVKTKTARPGLLQERTDDTYAWQYVTIMNIMMRAYGHRPYPRVVPAGTDAYGPIIKDMLDAGIDSYVHGGTIPSAVKAARALADAGFEGPRIGGPHLLSAEFLRQAGPAAEGWAIAAPVLDPLVHQSAKGFAAAYRKRFGAAPGFYAGESFDAVSMMIEEIVKAARSGGRPAPADLAAALRRKSFAGVMGKYQFDAENGERKSPRAQLYAVDNGRFRHLMAAPAQDPGKG</sequence>
<evidence type="ECO:0000256" key="6">
    <source>
        <dbReference type="ARBA" id="ARBA00022840"/>
    </source>
</evidence>
<evidence type="ECO:0000256" key="3">
    <source>
        <dbReference type="ARBA" id="ARBA00022729"/>
    </source>
</evidence>
<keyword evidence="11" id="KW-1185">Reference proteome</keyword>
<accession>A0ABT0V116</accession>
<evidence type="ECO:0000313" key="10">
    <source>
        <dbReference type="EMBL" id="MCM2393879.1"/>
    </source>
</evidence>
<dbReference type="Gene3D" id="3.30.200.20">
    <property type="entry name" value="Phosphorylase Kinase, domain 1"/>
    <property type="match status" value="1"/>
</dbReference>
<dbReference type="Gene3D" id="1.10.510.10">
    <property type="entry name" value="Transferase(Phosphotransferase) domain 1"/>
    <property type="match status" value="1"/>
</dbReference>
<dbReference type="SMART" id="SM00220">
    <property type="entry name" value="S_TKc"/>
    <property type="match status" value="1"/>
</dbReference>
<dbReference type="PROSITE" id="PS00107">
    <property type="entry name" value="PROTEIN_KINASE_ATP"/>
    <property type="match status" value="1"/>
</dbReference>
<proteinExistence type="inferred from homology"/>
<keyword evidence="5 10" id="KW-0418">Kinase</keyword>
<dbReference type="CDD" id="cd06342">
    <property type="entry name" value="PBP1_ABC_LIVBP-like"/>
    <property type="match status" value="1"/>
</dbReference>
<keyword evidence="6 7" id="KW-0067">ATP-binding</keyword>
<dbReference type="PROSITE" id="PS00108">
    <property type="entry name" value="PROTEIN_KINASE_ST"/>
    <property type="match status" value="1"/>
</dbReference>
<evidence type="ECO:0000256" key="8">
    <source>
        <dbReference type="SAM" id="MobiDB-lite"/>
    </source>
</evidence>
<gene>
    <name evidence="10" type="ORF">NBG84_37375</name>
</gene>
<evidence type="ECO:0000259" key="9">
    <source>
        <dbReference type="PROSITE" id="PS50011"/>
    </source>
</evidence>
<dbReference type="PROSITE" id="PS50011">
    <property type="entry name" value="PROTEIN_KINASE_DOM"/>
    <property type="match status" value="1"/>
</dbReference>
<dbReference type="RefSeq" id="WP_250924170.1">
    <property type="nucleotide sequence ID" value="NZ_JAMQAW010000093.1"/>
</dbReference>
<evidence type="ECO:0000256" key="1">
    <source>
        <dbReference type="ARBA" id="ARBA00010062"/>
    </source>
</evidence>
<dbReference type="Pfam" id="PF13458">
    <property type="entry name" value="Peripla_BP_6"/>
    <property type="match status" value="1"/>
</dbReference>
<dbReference type="Proteomes" id="UP001431429">
    <property type="component" value="Unassembled WGS sequence"/>
</dbReference>
<comment type="similarity">
    <text evidence="1">Belongs to the leucine-binding protein family.</text>
</comment>
<protein>
    <submittedName>
        <fullName evidence="10">Bifunctional serine/threonine-protein kinase/ABC transporter substrate-binding protein</fullName>
    </submittedName>
</protein>
<feature type="binding site" evidence="7">
    <location>
        <position position="53"/>
    </location>
    <ligand>
        <name>ATP</name>
        <dbReference type="ChEBI" id="CHEBI:30616"/>
    </ligand>
</feature>
<comment type="caution">
    <text evidence="10">The sequence shown here is derived from an EMBL/GenBank/DDBJ whole genome shotgun (WGS) entry which is preliminary data.</text>
</comment>
<dbReference type="PANTHER" id="PTHR43289:SF34">
    <property type="entry name" value="SERINE_THREONINE-PROTEIN KINASE YBDM-RELATED"/>
    <property type="match status" value="1"/>
</dbReference>
<dbReference type="InterPro" id="IPR017441">
    <property type="entry name" value="Protein_kinase_ATP_BS"/>
</dbReference>
<evidence type="ECO:0000256" key="2">
    <source>
        <dbReference type="ARBA" id="ARBA00022679"/>
    </source>
</evidence>